<feature type="transmembrane region" description="Helical" evidence="1">
    <location>
        <begin position="190"/>
        <end position="211"/>
    </location>
</feature>
<sequence length="224" mass="24372">MEYIKLLGILIIVIGFALKFDPTAVVIIAAVATGLLSGMDFGQLLEILGKSFTDNRMVTLYFLTLPMIGLVESHGLKEVAINAIKRIKNATPSTILDIYMLIREIGGIFGISFSGQVTFVRPLVVPMTTAAAETKRPLTKREQELIKGHSAAVENLGNFFAQNLFIASSGVLLISSTMNGLKYAVSPTKIVLYSIPMAVITFVVGVIWNSLFDRKFNEVSVNGK</sequence>
<name>A0AAU9D615_9LACO</name>
<keyword evidence="1" id="KW-1133">Transmembrane helix</keyword>
<keyword evidence="1" id="KW-0812">Transmembrane</keyword>
<dbReference type="InterPro" id="IPR010374">
    <property type="entry name" value="DUF969"/>
</dbReference>
<dbReference type="KEGG" id="xap:XA3_14040"/>
<dbReference type="Pfam" id="PF06149">
    <property type="entry name" value="DUF969"/>
    <property type="match status" value="1"/>
</dbReference>
<evidence type="ECO:0000313" key="3">
    <source>
        <dbReference type="Proteomes" id="UP001321861"/>
    </source>
</evidence>
<dbReference type="RefSeq" id="WP_317634782.1">
    <property type="nucleotide sequence ID" value="NZ_AP026802.1"/>
</dbReference>
<accession>A0AAU9D615</accession>
<dbReference type="AlphaFoldDB" id="A0AAU9D615"/>
<dbReference type="EMBL" id="AP026802">
    <property type="protein sequence ID" value="BDR58963.1"/>
    <property type="molecule type" value="Genomic_DNA"/>
</dbReference>
<keyword evidence="3" id="KW-1185">Reference proteome</keyword>
<evidence type="ECO:0000313" key="2">
    <source>
        <dbReference type="EMBL" id="BDR58963.1"/>
    </source>
</evidence>
<proteinExistence type="predicted"/>
<keyword evidence="1" id="KW-0472">Membrane</keyword>
<gene>
    <name evidence="2" type="ORF">XA3_14040</name>
</gene>
<dbReference type="Proteomes" id="UP001321861">
    <property type="component" value="Chromosome"/>
</dbReference>
<reference evidence="2 3" key="1">
    <citation type="journal article" date="2023" name="Microbiol. Spectr.">
        <title>Symbiosis of Carpenter Bees with Uncharacterized Lactic Acid Bacteria Showing NAD Auxotrophy.</title>
        <authorList>
            <person name="Kawasaki S."/>
            <person name="Ozawa K."/>
            <person name="Mori T."/>
            <person name="Yamamoto A."/>
            <person name="Ito M."/>
            <person name="Ohkuma M."/>
            <person name="Sakamoto M."/>
            <person name="Matsutani M."/>
        </authorList>
    </citation>
    <scope>NUCLEOTIDE SEQUENCE [LARGE SCALE GENOMIC DNA]</scope>
    <source>
        <strain evidence="2 3">XA3</strain>
    </source>
</reference>
<protein>
    <submittedName>
        <fullName evidence="2">Membrane protein</fullName>
    </submittedName>
</protein>
<evidence type="ECO:0000256" key="1">
    <source>
        <dbReference type="SAM" id="Phobius"/>
    </source>
</evidence>
<feature type="transmembrane region" description="Helical" evidence="1">
    <location>
        <begin position="159"/>
        <end position="178"/>
    </location>
</feature>
<feature type="transmembrane region" description="Helical" evidence="1">
    <location>
        <begin position="57"/>
        <end position="76"/>
    </location>
</feature>
<feature type="transmembrane region" description="Helical" evidence="1">
    <location>
        <begin position="7"/>
        <end position="37"/>
    </location>
</feature>
<organism evidence="2 3">
    <name type="scientific">Xylocopilactobacillus apicola</name>
    <dbReference type="NCBI Taxonomy" id="2932184"/>
    <lineage>
        <taxon>Bacteria</taxon>
        <taxon>Bacillati</taxon>
        <taxon>Bacillota</taxon>
        <taxon>Bacilli</taxon>
        <taxon>Lactobacillales</taxon>
        <taxon>Lactobacillaceae</taxon>
        <taxon>Xylocopilactobacillus</taxon>
    </lineage>
</organism>